<dbReference type="InterPro" id="IPR010852">
    <property type="entry name" value="ABATE"/>
</dbReference>
<dbReference type="Proteomes" id="UP001595645">
    <property type="component" value="Unassembled WGS sequence"/>
</dbReference>
<gene>
    <name evidence="2" type="ORF">ACFOSH_19815</name>
</gene>
<dbReference type="PANTHER" id="PTHR35525:SF3">
    <property type="entry name" value="BLL6575 PROTEIN"/>
    <property type="match status" value="1"/>
</dbReference>
<proteinExistence type="predicted"/>
<evidence type="ECO:0000313" key="2">
    <source>
        <dbReference type="EMBL" id="MFC3451685.1"/>
    </source>
</evidence>
<sequence length="202" mass="22092">MDTPTSHPASFVFPGSLSLELMLTGGPGPYERYEIAHTPSGLAEWFTGSRLALTAPLTDVRIRPAELAAIKELRDTFYRVAPALARGEAPSDDDLALLNSATAATPRPLADPKTRKLAWAPPVTGKQLLGAVARDAIGLVAGERSGRVRECSADDCYLLFFDTSRSGNRRWYSMERCGNRAKIRAYRAHRNRLIARIPGDAR</sequence>
<reference evidence="3" key="1">
    <citation type="journal article" date="2019" name="Int. J. Syst. Evol. Microbiol.">
        <title>The Global Catalogue of Microorganisms (GCM) 10K type strain sequencing project: providing services to taxonomists for standard genome sequencing and annotation.</title>
        <authorList>
            <consortium name="The Broad Institute Genomics Platform"/>
            <consortium name="The Broad Institute Genome Sequencing Center for Infectious Disease"/>
            <person name="Wu L."/>
            <person name="Ma J."/>
        </authorList>
    </citation>
    <scope>NUCLEOTIDE SEQUENCE [LARGE SCALE GENOMIC DNA]</scope>
    <source>
        <strain evidence="3">CGMCC 4.7676</strain>
    </source>
</reference>
<dbReference type="RefSeq" id="WP_378240463.1">
    <property type="nucleotide sequence ID" value="NZ_JBHRWK010000026.1"/>
</dbReference>
<organism evidence="2 3">
    <name type="scientific">Amycolatopsis speibonae</name>
    <dbReference type="NCBI Taxonomy" id="1450224"/>
    <lineage>
        <taxon>Bacteria</taxon>
        <taxon>Bacillati</taxon>
        <taxon>Actinomycetota</taxon>
        <taxon>Actinomycetes</taxon>
        <taxon>Pseudonocardiales</taxon>
        <taxon>Pseudonocardiaceae</taxon>
        <taxon>Amycolatopsis</taxon>
    </lineage>
</organism>
<comment type="caution">
    <text evidence="2">The sequence shown here is derived from an EMBL/GenBank/DDBJ whole genome shotgun (WGS) entry which is preliminary data.</text>
</comment>
<keyword evidence="3" id="KW-1185">Reference proteome</keyword>
<dbReference type="PANTHER" id="PTHR35525">
    <property type="entry name" value="BLL6575 PROTEIN"/>
    <property type="match status" value="1"/>
</dbReference>
<dbReference type="Pfam" id="PF11706">
    <property type="entry name" value="zf-CGNR"/>
    <property type="match status" value="1"/>
</dbReference>
<evidence type="ECO:0000259" key="1">
    <source>
        <dbReference type="Pfam" id="PF11706"/>
    </source>
</evidence>
<feature type="domain" description="Zinc finger CGNR" evidence="1">
    <location>
        <begin position="147"/>
        <end position="189"/>
    </location>
</feature>
<dbReference type="Gene3D" id="1.10.3300.10">
    <property type="entry name" value="Jann2411-like domain"/>
    <property type="match status" value="1"/>
</dbReference>
<accession>A0ABV7NY50</accession>
<dbReference type="InterPro" id="IPR021005">
    <property type="entry name" value="Znf_CGNR"/>
</dbReference>
<evidence type="ECO:0000313" key="3">
    <source>
        <dbReference type="Proteomes" id="UP001595645"/>
    </source>
</evidence>
<protein>
    <submittedName>
        <fullName evidence="2">CGNR zinc finger domain-containing protein</fullName>
    </submittedName>
</protein>
<dbReference type="InterPro" id="IPR023286">
    <property type="entry name" value="ABATE_dom_sf"/>
</dbReference>
<name>A0ABV7NY50_9PSEU</name>
<dbReference type="SUPFAM" id="SSF160904">
    <property type="entry name" value="Jann2411-like"/>
    <property type="match status" value="1"/>
</dbReference>
<dbReference type="Pfam" id="PF07336">
    <property type="entry name" value="ABATE"/>
    <property type="match status" value="1"/>
</dbReference>
<dbReference type="EMBL" id="JBHRWK010000026">
    <property type="protein sequence ID" value="MFC3451685.1"/>
    <property type="molecule type" value="Genomic_DNA"/>
</dbReference>